<organism evidence="7 8">
    <name type="scientific">Vibrio albus</name>
    <dbReference type="NCBI Taxonomy" id="2200953"/>
    <lineage>
        <taxon>Bacteria</taxon>
        <taxon>Pseudomonadati</taxon>
        <taxon>Pseudomonadota</taxon>
        <taxon>Gammaproteobacteria</taxon>
        <taxon>Vibrionales</taxon>
        <taxon>Vibrionaceae</taxon>
        <taxon>Vibrio</taxon>
    </lineage>
</organism>
<evidence type="ECO:0000256" key="3">
    <source>
        <dbReference type="ARBA" id="ARBA00022723"/>
    </source>
</evidence>
<feature type="domain" description="Extradiol ring-cleavage dioxygenase class III enzyme subunit B" evidence="6">
    <location>
        <begin position="7"/>
        <end position="250"/>
    </location>
</feature>
<evidence type="ECO:0000256" key="1">
    <source>
        <dbReference type="ARBA" id="ARBA00001947"/>
    </source>
</evidence>
<dbReference type="CDD" id="cd07363">
    <property type="entry name" value="45_DOPA_Dioxygenase"/>
    <property type="match status" value="1"/>
</dbReference>
<evidence type="ECO:0000256" key="4">
    <source>
        <dbReference type="ARBA" id="ARBA00022833"/>
    </source>
</evidence>
<evidence type="ECO:0000256" key="5">
    <source>
        <dbReference type="ARBA" id="ARBA00023002"/>
    </source>
</evidence>
<keyword evidence="3" id="KW-0479">Metal-binding</keyword>
<evidence type="ECO:0000313" key="7">
    <source>
        <dbReference type="EMBL" id="PWI33310.1"/>
    </source>
</evidence>
<comment type="similarity">
    <text evidence="2">Belongs to the DODA-type extradiol aromatic ring-opening dioxygenase family.</text>
</comment>
<sequence length="260" mass="28968">MNRQPSLFISHGSPMMAVEKSKTSVFLSRLGKQLTKPDAVVVFSAHFDLADNIVITAGKNPETIHDFYGFPEELYSIRYPAPGSPELATDIAERFIQAGLNPVLDEQRGWDHGLWIPLRLMFPEATIPVVQISINSRLGAQRNFDYGQLLAPLRDNNVLIIGSGGISHNLRELFNPQPTPNRKEMVQAFTDWVSQKLGSGDTQALLNYMDDAPYVLFNHPTQEHFLPLIAAMGSGKNGSAKKIHQDTEYDILAMDAYLFA</sequence>
<dbReference type="GO" id="GO:0008198">
    <property type="term" value="F:ferrous iron binding"/>
    <property type="evidence" value="ECO:0007669"/>
    <property type="project" value="InterPro"/>
</dbReference>
<keyword evidence="5" id="KW-0560">Oxidoreductase</keyword>
<dbReference type="Pfam" id="PF02900">
    <property type="entry name" value="LigB"/>
    <property type="match status" value="1"/>
</dbReference>
<dbReference type="PANTHER" id="PTHR30096:SF0">
    <property type="entry name" value="4,5-DOPA DIOXYGENASE EXTRADIOL-LIKE PROTEIN"/>
    <property type="match status" value="1"/>
</dbReference>
<proteinExistence type="inferred from homology"/>
<dbReference type="EMBL" id="QFWT01000005">
    <property type="protein sequence ID" value="PWI33310.1"/>
    <property type="molecule type" value="Genomic_DNA"/>
</dbReference>
<gene>
    <name evidence="7" type="ORF">DI392_10665</name>
</gene>
<keyword evidence="8" id="KW-1185">Reference proteome</keyword>
<accession>A0A2U3B939</accession>
<name>A0A2U3B939_9VIBR</name>
<evidence type="ECO:0000256" key="2">
    <source>
        <dbReference type="ARBA" id="ARBA00007581"/>
    </source>
</evidence>
<dbReference type="RefSeq" id="WP_109319894.1">
    <property type="nucleotide sequence ID" value="NZ_QFWT01000005.1"/>
</dbReference>
<dbReference type="InterPro" id="IPR014436">
    <property type="entry name" value="Extradiol_dOase_DODA"/>
</dbReference>
<dbReference type="InterPro" id="IPR004183">
    <property type="entry name" value="Xdiol_dOase_suB"/>
</dbReference>
<reference evidence="7 8" key="1">
    <citation type="submission" date="2018-05" db="EMBL/GenBank/DDBJ databases">
        <title>Vibrio limimaris sp. nov., isolated from marine sediment.</title>
        <authorList>
            <person name="Li C.-M."/>
        </authorList>
    </citation>
    <scope>NUCLEOTIDE SEQUENCE [LARGE SCALE GENOMIC DNA]</scope>
    <source>
        <strain evidence="7 8">E4404</strain>
    </source>
</reference>
<protein>
    <submittedName>
        <fullName evidence="7">Dioxygenase</fullName>
    </submittedName>
</protein>
<evidence type="ECO:0000259" key="6">
    <source>
        <dbReference type="Pfam" id="PF02900"/>
    </source>
</evidence>
<evidence type="ECO:0000313" key="8">
    <source>
        <dbReference type="Proteomes" id="UP000245362"/>
    </source>
</evidence>
<dbReference type="OrthoDB" id="9790889at2"/>
<dbReference type="Gene3D" id="3.40.830.10">
    <property type="entry name" value="LigB-like"/>
    <property type="match status" value="1"/>
</dbReference>
<dbReference type="AlphaFoldDB" id="A0A2U3B939"/>
<dbReference type="PANTHER" id="PTHR30096">
    <property type="entry name" value="4,5-DOPA DIOXYGENASE EXTRADIOL-LIKE PROTEIN"/>
    <property type="match status" value="1"/>
</dbReference>
<keyword evidence="4" id="KW-0862">Zinc</keyword>
<dbReference type="Proteomes" id="UP000245362">
    <property type="component" value="Unassembled WGS sequence"/>
</dbReference>
<dbReference type="GO" id="GO:0008270">
    <property type="term" value="F:zinc ion binding"/>
    <property type="evidence" value="ECO:0007669"/>
    <property type="project" value="InterPro"/>
</dbReference>
<keyword evidence="7" id="KW-0223">Dioxygenase</keyword>
<dbReference type="PIRSF" id="PIRSF006157">
    <property type="entry name" value="Doxgns_DODA"/>
    <property type="match status" value="1"/>
</dbReference>
<dbReference type="GO" id="GO:0016702">
    <property type="term" value="F:oxidoreductase activity, acting on single donors with incorporation of molecular oxygen, incorporation of two atoms of oxygen"/>
    <property type="evidence" value="ECO:0007669"/>
    <property type="project" value="UniProtKB-ARBA"/>
</dbReference>
<comment type="caution">
    <text evidence="7">The sequence shown here is derived from an EMBL/GenBank/DDBJ whole genome shotgun (WGS) entry which is preliminary data.</text>
</comment>
<dbReference type="SUPFAM" id="SSF53213">
    <property type="entry name" value="LigB-like"/>
    <property type="match status" value="1"/>
</dbReference>
<comment type="cofactor">
    <cofactor evidence="1">
        <name>Zn(2+)</name>
        <dbReference type="ChEBI" id="CHEBI:29105"/>
    </cofactor>
</comment>